<evidence type="ECO:0000256" key="1">
    <source>
        <dbReference type="ARBA" id="ARBA00007692"/>
    </source>
</evidence>
<dbReference type="GO" id="GO:0003676">
    <property type="term" value="F:nucleic acid binding"/>
    <property type="evidence" value="ECO:0007669"/>
    <property type="project" value="InterPro"/>
</dbReference>
<reference evidence="4" key="1">
    <citation type="submission" date="2020-03" db="EMBL/GenBank/DDBJ databases">
        <title>Castanea mollissima Vanexum genome sequencing.</title>
        <authorList>
            <person name="Staton M."/>
        </authorList>
    </citation>
    <scope>NUCLEOTIDE SEQUENCE</scope>
    <source>
        <tissue evidence="4">Leaf</tissue>
    </source>
</reference>
<protein>
    <submittedName>
        <fullName evidence="4">Uncharacterized protein</fullName>
    </submittedName>
</protein>
<proteinExistence type="inferred from homology"/>
<evidence type="ECO:0000256" key="2">
    <source>
        <dbReference type="ARBA" id="ARBA00022472"/>
    </source>
</evidence>
<dbReference type="OrthoDB" id="637682at2759"/>
<dbReference type="InterPro" id="IPR003690">
    <property type="entry name" value="MTERF"/>
</dbReference>
<keyword evidence="3" id="KW-0809">Transit peptide</keyword>
<keyword evidence="2" id="KW-0806">Transcription termination</keyword>
<dbReference type="Proteomes" id="UP000737018">
    <property type="component" value="Unassembled WGS sequence"/>
</dbReference>
<evidence type="ECO:0000256" key="3">
    <source>
        <dbReference type="ARBA" id="ARBA00022946"/>
    </source>
</evidence>
<dbReference type="InterPro" id="IPR038538">
    <property type="entry name" value="MTERF_sf"/>
</dbReference>
<comment type="similarity">
    <text evidence="1">Belongs to the mTERF family.</text>
</comment>
<name>A0A8J4VCZ7_9ROSI</name>
<sequence>MQQESKHGVGKPQAQPRALRVNPVQFREALEKVKEIGFNPFDDEVCQGSTCYVANEVDVFKKWGWSEAEHEISLAFRRHPWCMMVLKDKSMRVMDFLVNKMGMESSVIMKYSELGKAIDYYGFGFQVLLSRGLVKKDFKMYTCFVCSEKTFMQKFVMPHEEVSVLLKL</sequence>
<keyword evidence="2" id="KW-0804">Transcription</keyword>
<organism evidence="4 5">
    <name type="scientific">Castanea mollissima</name>
    <name type="common">Chinese chestnut</name>
    <dbReference type="NCBI Taxonomy" id="60419"/>
    <lineage>
        <taxon>Eukaryota</taxon>
        <taxon>Viridiplantae</taxon>
        <taxon>Streptophyta</taxon>
        <taxon>Embryophyta</taxon>
        <taxon>Tracheophyta</taxon>
        <taxon>Spermatophyta</taxon>
        <taxon>Magnoliopsida</taxon>
        <taxon>eudicotyledons</taxon>
        <taxon>Gunneridae</taxon>
        <taxon>Pentapetalae</taxon>
        <taxon>rosids</taxon>
        <taxon>fabids</taxon>
        <taxon>Fagales</taxon>
        <taxon>Fagaceae</taxon>
        <taxon>Castanea</taxon>
    </lineage>
</organism>
<evidence type="ECO:0000313" key="4">
    <source>
        <dbReference type="EMBL" id="KAF3953472.1"/>
    </source>
</evidence>
<dbReference type="EMBL" id="JRKL02004059">
    <property type="protein sequence ID" value="KAF3953472.1"/>
    <property type="molecule type" value="Genomic_DNA"/>
</dbReference>
<accession>A0A8J4VCZ7</accession>
<evidence type="ECO:0000313" key="5">
    <source>
        <dbReference type="Proteomes" id="UP000737018"/>
    </source>
</evidence>
<dbReference type="PANTHER" id="PTHR13068:SF166">
    <property type="entry name" value="TRANSCRIPTION TERMINATION FACTOR MTERF15, MITOCHONDRIAL-LIKE"/>
    <property type="match status" value="1"/>
</dbReference>
<keyword evidence="2" id="KW-0805">Transcription regulation</keyword>
<keyword evidence="5" id="KW-1185">Reference proteome</keyword>
<dbReference type="Gene3D" id="1.25.70.10">
    <property type="entry name" value="Transcription termination factor 3, mitochondrial"/>
    <property type="match status" value="1"/>
</dbReference>
<dbReference type="GO" id="GO:0006353">
    <property type="term" value="P:DNA-templated transcription termination"/>
    <property type="evidence" value="ECO:0007669"/>
    <property type="project" value="UniProtKB-KW"/>
</dbReference>
<comment type="caution">
    <text evidence="4">The sequence shown here is derived from an EMBL/GenBank/DDBJ whole genome shotgun (WGS) entry which is preliminary data.</text>
</comment>
<dbReference type="PANTHER" id="PTHR13068">
    <property type="entry name" value="CGI-12 PROTEIN-RELATED"/>
    <property type="match status" value="1"/>
</dbReference>
<dbReference type="AlphaFoldDB" id="A0A8J4VCZ7"/>
<gene>
    <name evidence="4" type="ORF">CMV_021090</name>
</gene>